<protein>
    <submittedName>
        <fullName evidence="3">Uncharacterized protein</fullName>
    </submittedName>
</protein>
<evidence type="ECO:0000313" key="3">
    <source>
        <dbReference type="EMBL" id="VEI01517.1"/>
    </source>
</evidence>
<reference evidence="2 4" key="1">
    <citation type="submission" date="2014-07" db="EMBL/GenBank/DDBJ databases">
        <authorList>
            <person name="Pisani N.G."/>
            <person name="Newman J.D."/>
        </authorList>
    </citation>
    <scope>NUCLEOTIDE SEQUENCE [LARGE SCALE GENOMIC DNA]</scope>
    <source>
        <strain evidence="2 4">LMG 24720</strain>
    </source>
</reference>
<dbReference type="Proteomes" id="UP000270036">
    <property type="component" value="Chromosome"/>
</dbReference>
<dbReference type="EMBL" id="JPEP01000001">
    <property type="protein sequence ID" value="KEY20349.1"/>
    <property type="molecule type" value="Genomic_DNA"/>
</dbReference>
<proteinExistence type="predicted"/>
<evidence type="ECO:0000313" key="5">
    <source>
        <dbReference type="Proteomes" id="UP000270036"/>
    </source>
</evidence>
<keyword evidence="1" id="KW-0812">Transmembrane</keyword>
<name>A0A3S4YLW6_9FLAO</name>
<dbReference type="RefSeq" id="WP_034717282.1">
    <property type="nucleotide sequence ID" value="NZ_FOIX01000002.1"/>
</dbReference>
<sequence>MPPKEDIEYYSEFLIKLVKDQGIFLAILFVLFLIALYFLWKYLLKTIERSVEESSDKTLKIYQSSIDKDFFKFQSLHENQIDAIHKVYQDFNELNMHINFLLNGENFSDQADPNELISHIILLRHNFKKTFFKNKLLFNKDLCIKIERLIPKVDEFISTFQSGLFPEMTSEQRNENAGLNDGFIISGIWSGGTFETLLNELLEINTEIEDEFRKIVGTD</sequence>
<accession>A0A3S4YLW6</accession>
<reference evidence="3 5" key="2">
    <citation type="submission" date="2018-12" db="EMBL/GenBank/DDBJ databases">
        <authorList>
            <consortium name="Pathogen Informatics"/>
        </authorList>
    </citation>
    <scope>NUCLEOTIDE SEQUENCE [LARGE SCALE GENOMIC DNA]</scope>
    <source>
        <strain evidence="3 5">NCTC13489</strain>
    </source>
</reference>
<keyword evidence="1" id="KW-1133">Transmembrane helix</keyword>
<evidence type="ECO:0000256" key="1">
    <source>
        <dbReference type="SAM" id="Phobius"/>
    </source>
</evidence>
<dbReference type="Proteomes" id="UP000028349">
    <property type="component" value="Unassembled WGS sequence"/>
</dbReference>
<keyword evidence="4" id="KW-1185">Reference proteome</keyword>
<evidence type="ECO:0000313" key="4">
    <source>
        <dbReference type="Proteomes" id="UP000028349"/>
    </source>
</evidence>
<dbReference type="EMBL" id="LR134441">
    <property type="protein sequence ID" value="VEI01517.1"/>
    <property type="molecule type" value="Genomic_DNA"/>
</dbReference>
<evidence type="ECO:0000313" key="2">
    <source>
        <dbReference type="EMBL" id="KEY20349.1"/>
    </source>
</evidence>
<keyword evidence="1" id="KW-0472">Membrane</keyword>
<dbReference type="OrthoDB" id="1367916at2"/>
<dbReference type="KEGG" id="cant:NCTC13489_02795"/>
<gene>
    <name evidence="2" type="ORF">HY04_03875</name>
    <name evidence="3" type="ORF">NCTC13489_02795</name>
</gene>
<dbReference type="AlphaFoldDB" id="A0A3S4YLW6"/>
<organism evidence="3 5">
    <name type="scientific">Kaistella antarctica</name>
    <dbReference type="NCBI Taxonomy" id="266748"/>
    <lineage>
        <taxon>Bacteria</taxon>
        <taxon>Pseudomonadati</taxon>
        <taxon>Bacteroidota</taxon>
        <taxon>Flavobacteriia</taxon>
        <taxon>Flavobacteriales</taxon>
        <taxon>Weeksellaceae</taxon>
        <taxon>Chryseobacterium group</taxon>
        <taxon>Kaistella</taxon>
    </lineage>
</organism>
<feature type="transmembrane region" description="Helical" evidence="1">
    <location>
        <begin position="22"/>
        <end position="40"/>
    </location>
</feature>